<evidence type="ECO:0000256" key="2">
    <source>
        <dbReference type="SAM" id="SignalP"/>
    </source>
</evidence>
<dbReference type="RefSeq" id="XP_035674814.1">
    <property type="nucleotide sequence ID" value="XM_035818921.1"/>
</dbReference>
<reference evidence="4" key="2">
    <citation type="submission" date="2025-08" db="UniProtKB">
        <authorList>
            <consortium name="RefSeq"/>
        </authorList>
    </citation>
    <scope>IDENTIFICATION</scope>
    <source>
        <strain evidence="4">S238N-H82</strain>
        <tissue evidence="4">Testes</tissue>
    </source>
</reference>
<dbReference type="SUPFAM" id="SSF102198">
    <property type="entry name" value="Putative cyclase"/>
    <property type="match status" value="1"/>
</dbReference>
<reference evidence="3" key="1">
    <citation type="journal article" date="2020" name="Nat. Ecol. Evol.">
        <title>Deeply conserved synteny resolves early events in vertebrate evolution.</title>
        <authorList>
            <person name="Simakov O."/>
            <person name="Marletaz F."/>
            <person name="Yue J.X."/>
            <person name="O'Connell B."/>
            <person name="Jenkins J."/>
            <person name="Brandt A."/>
            <person name="Calef R."/>
            <person name="Tung C.H."/>
            <person name="Huang T.K."/>
            <person name="Schmutz J."/>
            <person name="Satoh N."/>
            <person name="Yu J.K."/>
            <person name="Putnam N.H."/>
            <person name="Green R.E."/>
            <person name="Rokhsar D.S."/>
        </authorList>
    </citation>
    <scope>NUCLEOTIDE SEQUENCE [LARGE SCALE GENOMIC DNA]</scope>
    <source>
        <strain evidence="3">S238N-H82</strain>
    </source>
</reference>
<comment type="similarity">
    <text evidence="1">Belongs to the Cyclase 1 superfamily.</text>
</comment>
<evidence type="ECO:0000313" key="4">
    <source>
        <dbReference type="RefSeq" id="XP_035674814.1"/>
    </source>
</evidence>
<keyword evidence="2" id="KW-0732">Signal</keyword>
<protein>
    <submittedName>
        <fullName evidence="4">Isatin hydrolase-like isoform X2</fullName>
    </submittedName>
</protein>
<accession>A0A9J7L249</accession>
<proteinExistence type="inferred from homology"/>
<dbReference type="Pfam" id="PF04199">
    <property type="entry name" value="Cyclase"/>
    <property type="match status" value="1"/>
</dbReference>
<name>A0A9J7L249_BRAFL</name>
<dbReference type="InterPro" id="IPR007325">
    <property type="entry name" value="KFase/CYL"/>
</dbReference>
<dbReference type="Proteomes" id="UP000001554">
    <property type="component" value="Chromosome 4"/>
</dbReference>
<evidence type="ECO:0000256" key="1">
    <source>
        <dbReference type="ARBA" id="ARBA00007865"/>
    </source>
</evidence>
<evidence type="ECO:0000313" key="3">
    <source>
        <dbReference type="Proteomes" id="UP000001554"/>
    </source>
</evidence>
<dbReference type="InterPro" id="IPR037175">
    <property type="entry name" value="KFase_sf"/>
</dbReference>
<organism evidence="3 4">
    <name type="scientific">Branchiostoma floridae</name>
    <name type="common">Florida lancelet</name>
    <name type="synonym">Amphioxus</name>
    <dbReference type="NCBI Taxonomy" id="7739"/>
    <lineage>
        <taxon>Eukaryota</taxon>
        <taxon>Metazoa</taxon>
        <taxon>Chordata</taxon>
        <taxon>Cephalochordata</taxon>
        <taxon>Leptocardii</taxon>
        <taxon>Amphioxiformes</taxon>
        <taxon>Branchiostomatidae</taxon>
        <taxon>Branchiostoma</taxon>
    </lineage>
</organism>
<dbReference type="OMA" id="WKIINAT"/>
<sequence length="293" mass="31868">MAATNAFSSLLILIVSGLLLGCLGQSDDRGPRLIDLTWSLKSGIPVFPFYPPYQFTIVHRGNQTGGYYLESNEIAMNEHTGTHIDAPAHFVPGAWKLDQIPLGHLTGPGVMIDVRDKIGDNTDYAVTTQDLQDWEREYGRIPEGGIIMIRSGWGEQFFEEGPVPYLGSDQKNASLLHSPGLHPDAAQWLVDNRDVKVIGFDTISADTGDSTTYPTHKILLPNNIIIIENVGHLNEMPPTGSTVYVMPIKIGDGSGAPSRVFAIIDDRTSTAGLTTPDFILILASAIMLIVQAM</sequence>
<feature type="signal peptide" evidence="2">
    <location>
        <begin position="1"/>
        <end position="24"/>
    </location>
</feature>
<dbReference type="PANTHER" id="PTHR31118:SF12">
    <property type="entry name" value="CYCLASE-LIKE PROTEIN 2"/>
    <property type="match status" value="1"/>
</dbReference>
<feature type="chain" id="PRO_5039908328" evidence="2">
    <location>
        <begin position="25"/>
        <end position="293"/>
    </location>
</feature>
<dbReference type="AlphaFoldDB" id="A0A9J7L249"/>
<dbReference type="GeneID" id="118414720"/>
<dbReference type="GO" id="GO:0019441">
    <property type="term" value="P:L-tryptophan catabolic process to kynurenine"/>
    <property type="evidence" value="ECO:0007669"/>
    <property type="project" value="InterPro"/>
</dbReference>
<dbReference type="Gene3D" id="3.50.30.50">
    <property type="entry name" value="Putative cyclase"/>
    <property type="match status" value="1"/>
</dbReference>
<keyword evidence="3" id="KW-1185">Reference proteome</keyword>
<dbReference type="PANTHER" id="PTHR31118">
    <property type="entry name" value="CYCLASE-LIKE PROTEIN 2"/>
    <property type="match status" value="1"/>
</dbReference>
<gene>
    <name evidence="4" type="primary">LOC118414720</name>
</gene>
<dbReference type="GO" id="GO:0004061">
    <property type="term" value="F:arylformamidase activity"/>
    <property type="evidence" value="ECO:0007669"/>
    <property type="project" value="InterPro"/>
</dbReference>